<feature type="region of interest" description="Disordered" evidence="1">
    <location>
        <begin position="1"/>
        <end position="39"/>
    </location>
</feature>
<evidence type="ECO:0000256" key="1">
    <source>
        <dbReference type="SAM" id="MobiDB-lite"/>
    </source>
</evidence>
<reference evidence="2 3" key="1">
    <citation type="journal article" date="2023" name="Genes (Basel)">
        <title>Chromosome-Level Genome Assembly and Circadian Gene Repertoire of the Patagonia Blennie Eleginops maclovinus-The Closest Ancestral Proxy of Antarctic Cryonotothenioids.</title>
        <authorList>
            <person name="Cheng C.C."/>
            <person name="Rivera-Colon A.G."/>
            <person name="Minhas B.F."/>
            <person name="Wilson L."/>
            <person name="Rayamajhi N."/>
            <person name="Vargas-Chacoff L."/>
            <person name="Catchen J.M."/>
        </authorList>
    </citation>
    <scope>NUCLEOTIDE SEQUENCE [LARGE SCALE GENOMIC DNA]</scope>
    <source>
        <strain evidence="2">JMC-PN-2008</strain>
    </source>
</reference>
<gene>
    <name evidence="2" type="ORF">PBY51_005648</name>
</gene>
<protein>
    <submittedName>
        <fullName evidence="2">Uncharacterized protein</fullName>
    </submittedName>
</protein>
<dbReference type="EMBL" id="JAUZQC010000018">
    <property type="protein sequence ID" value="KAK5855553.1"/>
    <property type="molecule type" value="Genomic_DNA"/>
</dbReference>
<dbReference type="AlphaFoldDB" id="A0AAN8AD77"/>
<sequence length="108" mass="11895">MSKRRCRLSGTSRKTDKIQTHDETRRTGTRTTRSRTPDETRSLRALVQHALSVVAAEVLLLLEERVLEGLKQRVTERITAAVEIIFTGFTASRGGGGGGTTRERAESG</sequence>
<keyword evidence="3" id="KW-1185">Reference proteome</keyword>
<dbReference type="Proteomes" id="UP001346869">
    <property type="component" value="Unassembled WGS sequence"/>
</dbReference>
<evidence type="ECO:0000313" key="2">
    <source>
        <dbReference type="EMBL" id="KAK5855553.1"/>
    </source>
</evidence>
<accession>A0AAN8AD77</accession>
<feature type="compositionally biased region" description="Basic and acidic residues" evidence="1">
    <location>
        <begin position="13"/>
        <end position="26"/>
    </location>
</feature>
<proteinExistence type="predicted"/>
<evidence type="ECO:0000313" key="3">
    <source>
        <dbReference type="Proteomes" id="UP001346869"/>
    </source>
</evidence>
<organism evidence="2 3">
    <name type="scientific">Eleginops maclovinus</name>
    <name type="common">Patagonian blennie</name>
    <name type="synonym">Eleginus maclovinus</name>
    <dbReference type="NCBI Taxonomy" id="56733"/>
    <lineage>
        <taxon>Eukaryota</taxon>
        <taxon>Metazoa</taxon>
        <taxon>Chordata</taxon>
        <taxon>Craniata</taxon>
        <taxon>Vertebrata</taxon>
        <taxon>Euteleostomi</taxon>
        <taxon>Actinopterygii</taxon>
        <taxon>Neopterygii</taxon>
        <taxon>Teleostei</taxon>
        <taxon>Neoteleostei</taxon>
        <taxon>Acanthomorphata</taxon>
        <taxon>Eupercaria</taxon>
        <taxon>Perciformes</taxon>
        <taxon>Notothenioidei</taxon>
        <taxon>Eleginopidae</taxon>
        <taxon>Eleginops</taxon>
    </lineage>
</organism>
<name>A0AAN8AD77_ELEMC</name>
<reference evidence="2 3" key="2">
    <citation type="journal article" date="2023" name="Mol. Biol. Evol.">
        <title>Genomics of Secondarily Temperate Adaptation in the Only Non-Antarctic Icefish.</title>
        <authorList>
            <person name="Rivera-Colon A.G."/>
            <person name="Rayamajhi N."/>
            <person name="Minhas B.F."/>
            <person name="Madrigal G."/>
            <person name="Bilyk K.T."/>
            <person name="Yoon V."/>
            <person name="Hune M."/>
            <person name="Gregory S."/>
            <person name="Cheng C.H.C."/>
            <person name="Catchen J.M."/>
        </authorList>
    </citation>
    <scope>NUCLEOTIDE SEQUENCE [LARGE SCALE GENOMIC DNA]</scope>
    <source>
        <strain evidence="2">JMC-PN-2008</strain>
    </source>
</reference>
<comment type="caution">
    <text evidence="2">The sequence shown here is derived from an EMBL/GenBank/DDBJ whole genome shotgun (WGS) entry which is preliminary data.</text>
</comment>